<dbReference type="SMART" id="SM00257">
    <property type="entry name" value="LysM"/>
    <property type="match status" value="1"/>
</dbReference>
<dbReference type="NCBIfam" id="TIGR02907">
    <property type="entry name" value="spore_VI_D"/>
    <property type="match status" value="1"/>
</dbReference>
<dbReference type="STRING" id="398511.BpOF4_02915"/>
<dbReference type="SUPFAM" id="SSF54106">
    <property type="entry name" value="LysM domain"/>
    <property type="match status" value="1"/>
</dbReference>
<dbReference type="CDD" id="cd00118">
    <property type="entry name" value="LysM"/>
    <property type="match status" value="1"/>
</dbReference>
<evidence type="ECO:0000256" key="2">
    <source>
        <dbReference type="SAM" id="MobiDB-lite"/>
    </source>
</evidence>
<keyword evidence="1" id="KW-0175">Coiled coil</keyword>
<feature type="region of interest" description="Disordered" evidence="2">
    <location>
        <begin position="184"/>
        <end position="276"/>
    </location>
</feature>
<gene>
    <name evidence="4" type="primary">spoVID</name>
    <name evidence="4" type="ordered locus">BpOF4_02915</name>
</gene>
<evidence type="ECO:0000313" key="5">
    <source>
        <dbReference type="Proteomes" id="UP000001544"/>
    </source>
</evidence>
<accession>D3FWB8</accession>
<dbReference type="EMBL" id="CP001878">
    <property type="protein sequence ID" value="ADC48650.1"/>
    <property type="molecule type" value="Genomic_DNA"/>
</dbReference>
<name>D3FWB8_ALKPO</name>
<dbReference type="PROSITE" id="PS51782">
    <property type="entry name" value="LYSM"/>
    <property type="match status" value="1"/>
</dbReference>
<feature type="compositionally biased region" description="Polar residues" evidence="2">
    <location>
        <begin position="201"/>
        <end position="220"/>
    </location>
</feature>
<dbReference type="InterPro" id="IPR018392">
    <property type="entry name" value="LysM"/>
</dbReference>
<feature type="coiled-coil region" evidence="1">
    <location>
        <begin position="329"/>
        <end position="391"/>
    </location>
</feature>
<feature type="domain" description="LysM" evidence="3">
    <location>
        <begin position="416"/>
        <end position="459"/>
    </location>
</feature>
<dbReference type="KEGG" id="bpf:BpOF4_02915"/>
<sequence length="465" mass="52998">MTQEHPTKLSFSIEESVWLNKGQEVQEIVGMSLEPDISIEERDHHVYIKGGLRLVGEYHPAKTESGIDLEGSIEDQVAFRSVGDVSLSEDGTGKITHFFPIDVTIPISRIHNLDDVYVQIDSFDYDLPERSCIQLTAGISISGMNHHQEVAKKREAPPAAQKVKKEESVDPSFAFDAKRAGSNEHLISPPQFHPEQRAKPPQTQMWQPSAFSQYGYQQPLPTEEDTEEAVEPQERVEVENHETRDYELDGQLDESEYEDAYEETEEEQRAEEQEGADVYEEEIEVVDEGQEDVEEDMEEDMVYKVEDDRQDEVEPAAEERVEEVEEQVLEEVEEQVVEEGEEIEQEIEVEAEEESVGPLTKMVARAPEPVYVEAEAEAAEAEEAEQVVAANKPREENALYLTKMLTKGEERFSKWRMCIIQPNETINTIADRYNISTSQIARMNQLTEEKVEEGQILYIPTSAKS</sequence>
<dbReference type="InterPro" id="IPR036779">
    <property type="entry name" value="LysM_dom_sf"/>
</dbReference>
<dbReference type="Proteomes" id="UP000001544">
    <property type="component" value="Chromosome"/>
</dbReference>
<evidence type="ECO:0000259" key="3">
    <source>
        <dbReference type="PROSITE" id="PS51782"/>
    </source>
</evidence>
<keyword evidence="5" id="KW-1185">Reference proteome</keyword>
<dbReference type="InterPro" id="IPR048862">
    <property type="entry name" value="SPOCS_spoVID_N"/>
</dbReference>
<dbReference type="Pfam" id="PF20918">
    <property type="entry name" value="SPOCS_spoVID-N"/>
    <property type="match status" value="1"/>
</dbReference>
<evidence type="ECO:0000313" key="4">
    <source>
        <dbReference type="EMBL" id="ADC48650.1"/>
    </source>
</evidence>
<feature type="compositionally biased region" description="Acidic residues" evidence="2">
    <location>
        <begin position="248"/>
        <end position="276"/>
    </location>
</feature>
<feature type="compositionally biased region" description="Basic and acidic residues" evidence="2">
    <location>
        <begin position="232"/>
        <end position="247"/>
    </location>
</feature>
<protein>
    <submittedName>
        <fullName evidence="4">Stage VI sporulation protein D</fullName>
    </submittedName>
</protein>
<proteinExistence type="predicted"/>
<organism evidence="4 5">
    <name type="scientific">Alkalihalophilus pseudofirmus (strain ATCC BAA-2126 / JCM 17055 / OF4)</name>
    <name type="common">Bacillus pseudofirmus</name>
    <dbReference type="NCBI Taxonomy" id="398511"/>
    <lineage>
        <taxon>Bacteria</taxon>
        <taxon>Bacillati</taxon>
        <taxon>Bacillota</taxon>
        <taxon>Bacilli</taxon>
        <taxon>Bacillales</taxon>
        <taxon>Bacillaceae</taxon>
        <taxon>Alkalihalophilus</taxon>
    </lineage>
</organism>
<dbReference type="Pfam" id="PF01476">
    <property type="entry name" value="LysM"/>
    <property type="match status" value="1"/>
</dbReference>
<feature type="compositionally biased region" description="Acidic residues" evidence="2">
    <location>
        <begin position="222"/>
        <end position="231"/>
    </location>
</feature>
<feature type="region of interest" description="Disordered" evidence="2">
    <location>
        <begin position="306"/>
        <end position="325"/>
    </location>
</feature>
<dbReference type="InterPro" id="IPR014256">
    <property type="entry name" value="Spore_VI_D"/>
</dbReference>
<dbReference type="Gene3D" id="3.10.350.10">
    <property type="entry name" value="LysM domain"/>
    <property type="match status" value="1"/>
</dbReference>
<reference evidence="4 5" key="1">
    <citation type="journal article" date="2011" name="Environ. Microbiol.">
        <title>Genome of alkaliphilic Bacillus pseudofirmus OF4 reveals adaptations that support the ability to grow in an external pH range from 7.5 to 11.4.</title>
        <authorList>
            <person name="Janto B."/>
            <person name="Ahmed A."/>
            <person name="Ito M."/>
            <person name="Liu J."/>
            <person name="Hicks D.B."/>
            <person name="Pagni S."/>
            <person name="Fackelmayer O.J."/>
            <person name="Smith T.A."/>
            <person name="Earl J."/>
            <person name="Elbourne L.D."/>
            <person name="Hassan K."/>
            <person name="Paulsen I.T."/>
            <person name="Kolsto A.B."/>
            <person name="Tourasse N.J."/>
            <person name="Ehrlich G.D."/>
            <person name="Boissy R."/>
            <person name="Ivey D.M."/>
            <person name="Li G."/>
            <person name="Xue Y."/>
            <person name="Ma Y."/>
            <person name="Hu F.Z."/>
            <person name="Krulwich T.A."/>
        </authorList>
    </citation>
    <scope>NUCLEOTIDE SEQUENCE [LARGE SCALE GENOMIC DNA]</scope>
    <source>
        <strain evidence="5">ATCC BAA-2126 / JCM 17055 / OF4</strain>
    </source>
</reference>
<evidence type="ECO:0000256" key="1">
    <source>
        <dbReference type="SAM" id="Coils"/>
    </source>
</evidence>
<dbReference type="RefSeq" id="WP_012959927.1">
    <property type="nucleotide sequence ID" value="NC_013791.2"/>
</dbReference>
<feature type="region of interest" description="Disordered" evidence="2">
    <location>
        <begin position="149"/>
        <end position="170"/>
    </location>
</feature>
<dbReference type="eggNOG" id="COG1388">
    <property type="taxonomic scope" value="Bacteria"/>
</dbReference>
<dbReference type="HOGENOM" id="CLU_016531_0_0_9"/>
<feature type="compositionally biased region" description="Acidic residues" evidence="2">
    <location>
        <begin position="308"/>
        <end position="325"/>
    </location>
</feature>
<dbReference type="AlphaFoldDB" id="D3FWB8"/>